<evidence type="ECO:0000259" key="1">
    <source>
        <dbReference type="Pfam" id="PF01965"/>
    </source>
</evidence>
<dbReference type="GO" id="GO:0005737">
    <property type="term" value="C:cytoplasm"/>
    <property type="evidence" value="ECO:0007669"/>
    <property type="project" value="TreeGrafter"/>
</dbReference>
<name>A0A1Y4DD41_9BACT</name>
<dbReference type="Proteomes" id="UP000196368">
    <property type="component" value="Unassembled WGS sequence"/>
</dbReference>
<gene>
    <name evidence="2" type="ORF">B5F75_04940</name>
</gene>
<evidence type="ECO:0000313" key="2">
    <source>
        <dbReference type="EMBL" id="OUO56542.1"/>
    </source>
</evidence>
<protein>
    <submittedName>
        <fullName evidence="2">DJ-1 family protein</fullName>
    </submittedName>
</protein>
<accession>A0A1Y4DD41</accession>
<proteinExistence type="predicted"/>
<keyword evidence="3" id="KW-1185">Reference proteome</keyword>
<dbReference type="AlphaFoldDB" id="A0A1Y4DD41"/>
<dbReference type="SUPFAM" id="SSF52317">
    <property type="entry name" value="Class I glutamine amidotransferase-like"/>
    <property type="match status" value="1"/>
</dbReference>
<feature type="domain" description="DJ-1/PfpI" evidence="1">
    <location>
        <begin position="2"/>
        <end position="161"/>
    </location>
</feature>
<comment type="caution">
    <text evidence="2">The sequence shown here is derived from an EMBL/GenBank/DDBJ whole genome shotgun (WGS) entry which is preliminary data.</text>
</comment>
<dbReference type="OrthoDB" id="9800516at2"/>
<organism evidence="2 3">
    <name type="scientific">Candidatus Avelusimicrobium gallicola</name>
    <dbReference type="NCBI Taxonomy" id="2562704"/>
    <lineage>
        <taxon>Bacteria</taxon>
        <taxon>Pseudomonadati</taxon>
        <taxon>Elusimicrobiota</taxon>
        <taxon>Elusimicrobia</taxon>
        <taxon>Elusimicrobiales</taxon>
        <taxon>Elusimicrobiaceae</taxon>
        <taxon>Candidatus Avelusimicrobium</taxon>
    </lineage>
</organism>
<evidence type="ECO:0000313" key="3">
    <source>
        <dbReference type="Proteomes" id="UP000196368"/>
    </source>
</evidence>
<dbReference type="InterPro" id="IPR029062">
    <property type="entry name" value="Class_I_gatase-like"/>
</dbReference>
<dbReference type="Gene3D" id="3.40.50.880">
    <property type="match status" value="1"/>
</dbReference>
<dbReference type="PANTHER" id="PTHR48094:SF12">
    <property type="entry name" value="PARKINSON DISEASE PROTEIN 7 HOMOLOG"/>
    <property type="match status" value="1"/>
</dbReference>
<reference evidence="3" key="1">
    <citation type="submission" date="2017-04" db="EMBL/GenBank/DDBJ databases">
        <title>Function of individual gut microbiota members based on whole genome sequencing of pure cultures obtained from chicken caecum.</title>
        <authorList>
            <person name="Medvecky M."/>
            <person name="Cejkova D."/>
            <person name="Polansky O."/>
            <person name="Karasova D."/>
            <person name="Kubasova T."/>
            <person name="Cizek A."/>
            <person name="Rychlik I."/>
        </authorList>
    </citation>
    <scope>NUCLEOTIDE SEQUENCE [LARGE SCALE GENOMIC DNA]</scope>
    <source>
        <strain evidence="3">An273</strain>
    </source>
</reference>
<dbReference type="EMBL" id="NFJD01000003">
    <property type="protein sequence ID" value="OUO56542.1"/>
    <property type="molecule type" value="Genomic_DNA"/>
</dbReference>
<dbReference type="InterPro" id="IPR002818">
    <property type="entry name" value="DJ-1/PfpI"/>
</dbReference>
<dbReference type="CDD" id="cd03135">
    <property type="entry name" value="GATase1_DJ-1"/>
    <property type="match status" value="1"/>
</dbReference>
<dbReference type="InterPro" id="IPR050325">
    <property type="entry name" value="Prot/Nucl_acid_deglycase"/>
</dbReference>
<sequence>MKKICMIVTDGFEEIEAVGTFAILRRGGVTVDIYSLLDKDATGRFGLTCTKLLPFSKLDAAQYDLLVIPGGAQYKALEASPEVHALIKQFMDAGKTVAAICAGPTILGHDGYLKGRRYTCFTSMNEDFGGTYCEDYAVKDGNIISGKSAAATIDFAFLVLEDAAGKTVADQTKKAIYYKGN</sequence>
<dbReference type="Pfam" id="PF01965">
    <property type="entry name" value="DJ-1_PfpI"/>
    <property type="match status" value="1"/>
</dbReference>
<dbReference type="RefSeq" id="WP_087288566.1">
    <property type="nucleotide sequence ID" value="NZ_NFJD01000003.1"/>
</dbReference>
<dbReference type="PANTHER" id="PTHR48094">
    <property type="entry name" value="PROTEIN/NUCLEIC ACID DEGLYCASE DJ-1-RELATED"/>
    <property type="match status" value="1"/>
</dbReference>